<dbReference type="InterPro" id="IPR051354">
    <property type="entry name" value="Transposase_27_IS1"/>
</dbReference>
<dbReference type="PANTHER" id="PTHR33293">
    <property type="entry name" value="INSERTION ELEMENT IS1 1 PROTEIN INSB-RELATED"/>
    <property type="match status" value="1"/>
</dbReference>
<evidence type="ECO:0008006" key="3">
    <source>
        <dbReference type="Google" id="ProtNLM"/>
    </source>
</evidence>
<proteinExistence type="predicted"/>
<accession>A0A2U3KV95</accession>
<sequence>MTCIRCQHQTCKRFGYFGKRRIQRWRCQSCKATFCEAHPNLGNHYVAPERATQALAMMLEGMSIRAISRLTGLHKNTVLSLMQTAAAKASHALDAIHDLRPRYLQCDEIWCFVGKKAKRVRKSDPAEIGDQWVFVALDAETKLVPCFEIGKRTKETTLRFLANLKQRLSADRFQLTTDGFHFYERGVEDVFAGQTDFAQLVKLFGDYGQHDTAEARYSPPRITEVISRVRDGRPDPEHISTSHVERSNLSLRMHLRRFTRLTNAHSKKLENLKAAVTLYFAWYNFVRVNQAHRVTPAMEAGLTDRVWSLAELLGAA</sequence>
<organism evidence="1 2">
    <name type="scientific">Candidatus Sulfotelmatobacter kueseliae</name>
    <dbReference type="NCBI Taxonomy" id="2042962"/>
    <lineage>
        <taxon>Bacteria</taxon>
        <taxon>Pseudomonadati</taxon>
        <taxon>Acidobacteriota</taxon>
        <taxon>Terriglobia</taxon>
        <taxon>Terriglobales</taxon>
        <taxon>Candidatus Korobacteraceae</taxon>
        <taxon>Candidatus Sulfotelmatobacter</taxon>
    </lineage>
</organism>
<name>A0A2U3KV95_9BACT</name>
<dbReference type="OrthoDB" id="7197613at2"/>
<gene>
    <name evidence="1" type="ORF">SBA1_50036</name>
</gene>
<dbReference type="EMBL" id="OMOD01000144">
    <property type="protein sequence ID" value="SPF43584.1"/>
    <property type="molecule type" value="Genomic_DNA"/>
</dbReference>
<reference evidence="2" key="1">
    <citation type="submission" date="2018-02" db="EMBL/GenBank/DDBJ databases">
        <authorList>
            <person name="Hausmann B."/>
        </authorList>
    </citation>
    <scope>NUCLEOTIDE SEQUENCE [LARGE SCALE GENOMIC DNA]</scope>
    <source>
        <strain evidence="2">Peat soil MAG SbA1</strain>
    </source>
</reference>
<protein>
    <recommendedName>
        <fullName evidence="3">Transposase</fullName>
    </recommendedName>
</protein>
<dbReference type="PANTHER" id="PTHR33293:SF1">
    <property type="entry name" value="INSERTION ELEMENT IS1 1 PROTEIN INSB-RELATED"/>
    <property type="match status" value="1"/>
</dbReference>
<evidence type="ECO:0000313" key="1">
    <source>
        <dbReference type="EMBL" id="SPF43584.1"/>
    </source>
</evidence>
<dbReference type="Proteomes" id="UP000238701">
    <property type="component" value="Unassembled WGS sequence"/>
</dbReference>
<dbReference type="AlphaFoldDB" id="A0A2U3KV95"/>
<evidence type="ECO:0000313" key="2">
    <source>
        <dbReference type="Proteomes" id="UP000238701"/>
    </source>
</evidence>